<dbReference type="OrthoDB" id="360390at2759"/>
<evidence type="ECO:0000313" key="12">
    <source>
        <dbReference type="EMBL" id="EON68551.1"/>
    </source>
</evidence>
<dbReference type="SUPFAM" id="SSF48452">
    <property type="entry name" value="TPR-like"/>
    <property type="match status" value="1"/>
</dbReference>
<evidence type="ECO:0000256" key="1">
    <source>
        <dbReference type="ARBA" id="ARBA00004123"/>
    </source>
</evidence>
<feature type="compositionally biased region" description="Basic and acidic residues" evidence="10">
    <location>
        <begin position="1223"/>
        <end position="1243"/>
    </location>
</feature>
<feature type="compositionally biased region" description="Polar residues" evidence="10">
    <location>
        <begin position="96"/>
        <end position="106"/>
    </location>
</feature>
<dbReference type="Proteomes" id="UP000016924">
    <property type="component" value="Unassembled WGS sequence"/>
</dbReference>
<feature type="compositionally biased region" description="Low complexity" evidence="10">
    <location>
        <begin position="168"/>
        <end position="181"/>
    </location>
</feature>
<dbReference type="InterPro" id="IPR031766">
    <property type="entry name" value="RRM_occluded"/>
</dbReference>
<dbReference type="OMA" id="LWARYIL"/>
<feature type="domain" description="RRM" evidence="11">
    <location>
        <begin position="856"/>
        <end position="929"/>
    </location>
</feature>
<comment type="function">
    <text evidence="7">Functions as a recycling factor of the spliceosome, a machinery that forms on each precursor-messenger RNA (pre-mRNA) and catalyzes the removal of introns. Chaperones the re-annealing of U4 and U6 snRNAs (small nuclear RNAs) released from previous rounds of splicing, an initial step in reforming the U4/U6-U5 tri-snRNP (small nuclear ribonucleoprotein) that can reassemble into another spliceosome complex; this step involves binding U6 and facilitating the unwinding of the U6 internal stem loop, followed by base-pairing of U6 to U4.</text>
</comment>
<proteinExistence type="predicted"/>
<evidence type="ECO:0000256" key="5">
    <source>
        <dbReference type="ARBA" id="ARBA00023187"/>
    </source>
</evidence>
<feature type="domain" description="RRM" evidence="11">
    <location>
        <begin position="930"/>
        <end position="1008"/>
    </location>
</feature>
<organism evidence="12 13">
    <name type="scientific">Coniosporium apollinis (strain CBS 100218)</name>
    <name type="common">Rock-inhabiting black yeast</name>
    <dbReference type="NCBI Taxonomy" id="1168221"/>
    <lineage>
        <taxon>Eukaryota</taxon>
        <taxon>Fungi</taxon>
        <taxon>Dikarya</taxon>
        <taxon>Ascomycota</taxon>
        <taxon>Pezizomycotina</taxon>
        <taxon>Dothideomycetes</taxon>
        <taxon>Dothideomycetes incertae sedis</taxon>
        <taxon>Coniosporium</taxon>
    </lineage>
</organism>
<dbReference type="GO" id="GO:0008380">
    <property type="term" value="P:RNA splicing"/>
    <property type="evidence" value="ECO:0007669"/>
    <property type="project" value="UniProtKB-KW"/>
</dbReference>
<dbReference type="Pfam" id="PF00076">
    <property type="entry name" value="RRM_1"/>
    <property type="match status" value="3"/>
</dbReference>
<reference evidence="13" key="1">
    <citation type="submission" date="2012-06" db="EMBL/GenBank/DDBJ databases">
        <title>The genome sequence of Coniosporium apollinis CBS 100218.</title>
        <authorList>
            <consortium name="The Broad Institute Genome Sequencing Platform"/>
            <person name="Cuomo C."/>
            <person name="Gorbushina A."/>
            <person name="Noack S."/>
            <person name="Walker B."/>
            <person name="Young S.K."/>
            <person name="Zeng Q."/>
            <person name="Gargeya S."/>
            <person name="Fitzgerald M."/>
            <person name="Haas B."/>
            <person name="Abouelleil A."/>
            <person name="Alvarado L."/>
            <person name="Arachchi H.M."/>
            <person name="Berlin A.M."/>
            <person name="Chapman S.B."/>
            <person name="Goldberg J."/>
            <person name="Griggs A."/>
            <person name="Gujja S."/>
            <person name="Hansen M."/>
            <person name="Howarth C."/>
            <person name="Imamovic A."/>
            <person name="Larimer J."/>
            <person name="McCowan C."/>
            <person name="Montmayeur A."/>
            <person name="Murphy C."/>
            <person name="Neiman D."/>
            <person name="Pearson M."/>
            <person name="Priest M."/>
            <person name="Roberts A."/>
            <person name="Saif S."/>
            <person name="Shea T."/>
            <person name="Sisk P."/>
            <person name="Sykes S."/>
            <person name="Wortman J."/>
            <person name="Nusbaum C."/>
            <person name="Birren B."/>
        </authorList>
    </citation>
    <scope>NUCLEOTIDE SEQUENCE [LARGE SCALE GENOMIC DNA]</scope>
    <source>
        <strain evidence="13">CBS 100218</strain>
    </source>
</reference>
<dbReference type="InterPro" id="IPR034397">
    <property type="entry name" value="Prp24_RRM1"/>
</dbReference>
<feature type="compositionally biased region" description="Low complexity" evidence="10">
    <location>
        <begin position="63"/>
        <end position="73"/>
    </location>
</feature>
<dbReference type="FunFam" id="1.25.40.10:FF:000632">
    <property type="entry name" value="Pre-mRNA splicing factor (Prp24), putative"/>
    <property type="match status" value="1"/>
</dbReference>
<keyword evidence="2" id="KW-0507">mRNA processing</keyword>
<dbReference type="FunFam" id="3.30.70.330:FF:000588">
    <property type="entry name" value="Pre-mRNA splicing factor (Prp24), putative"/>
    <property type="match status" value="1"/>
</dbReference>
<dbReference type="GeneID" id="19905120"/>
<dbReference type="InterPro" id="IPR000504">
    <property type="entry name" value="RRM_dom"/>
</dbReference>
<dbReference type="InterPro" id="IPR011990">
    <property type="entry name" value="TPR-like_helical_dom_sf"/>
</dbReference>
<evidence type="ECO:0000259" key="11">
    <source>
        <dbReference type="PROSITE" id="PS50102"/>
    </source>
</evidence>
<dbReference type="InterPro" id="IPR003107">
    <property type="entry name" value="HAT"/>
</dbReference>
<keyword evidence="4 9" id="KW-0694">RNA-binding</keyword>
<dbReference type="InterPro" id="IPR050502">
    <property type="entry name" value="Euk_RNA-bind_prot"/>
</dbReference>
<evidence type="ECO:0000256" key="3">
    <source>
        <dbReference type="ARBA" id="ARBA00022737"/>
    </source>
</evidence>
<evidence type="ECO:0000313" key="13">
    <source>
        <dbReference type="Proteomes" id="UP000016924"/>
    </source>
</evidence>
<dbReference type="eggNOG" id="KOG0128">
    <property type="taxonomic scope" value="Eukaryota"/>
</dbReference>
<dbReference type="EMBL" id="JH767598">
    <property type="protein sequence ID" value="EON68551.1"/>
    <property type="molecule type" value="Genomic_DNA"/>
</dbReference>
<keyword evidence="3" id="KW-0677">Repeat</keyword>
<evidence type="ECO:0000256" key="8">
    <source>
        <dbReference type="ARBA" id="ARBA00093627"/>
    </source>
</evidence>
<accession>R7Z3Q9</accession>
<keyword evidence="6" id="KW-0539">Nucleus</keyword>
<evidence type="ECO:0000256" key="4">
    <source>
        <dbReference type="ARBA" id="ARBA00022884"/>
    </source>
</evidence>
<evidence type="ECO:0000256" key="9">
    <source>
        <dbReference type="PROSITE-ProRule" id="PRU00176"/>
    </source>
</evidence>
<dbReference type="FunFam" id="3.30.70.330:FF:000365">
    <property type="entry name" value="U4/U6 snRNA-associated-splicing factor PRP24"/>
    <property type="match status" value="1"/>
</dbReference>
<dbReference type="Gene3D" id="3.30.70.330">
    <property type="match status" value="4"/>
</dbReference>
<feature type="domain" description="RRM" evidence="11">
    <location>
        <begin position="1144"/>
        <end position="1217"/>
    </location>
</feature>
<feature type="compositionally biased region" description="Basic residues" evidence="10">
    <location>
        <begin position="142"/>
        <end position="152"/>
    </location>
</feature>
<feature type="compositionally biased region" description="Low complexity" evidence="10">
    <location>
        <begin position="1114"/>
        <end position="1132"/>
    </location>
</feature>
<dbReference type="PANTHER" id="PTHR48025:SF1">
    <property type="entry name" value="RRM DOMAIN-CONTAINING PROTEIN"/>
    <property type="match status" value="1"/>
</dbReference>
<dbReference type="SMART" id="SM00360">
    <property type="entry name" value="RRM"/>
    <property type="match status" value="4"/>
</dbReference>
<dbReference type="SMART" id="SM00386">
    <property type="entry name" value="HAT"/>
    <property type="match status" value="4"/>
</dbReference>
<feature type="compositionally biased region" description="Polar residues" evidence="10">
    <location>
        <begin position="37"/>
        <end position="55"/>
    </location>
</feature>
<dbReference type="RefSeq" id="XP_007783868.1">
    <property type="nucleotide sequence ID" value="XM_007785678.1"/>
</dbReference>
<dbReference type="CDD" id="cd00590">
    <property type="entry name" value="RRM_SF"/>
    <property type="match status" value="1"/>
</dbReference>
<evidence type="ECO:0000256" key="2">
    <source>
        <dbReference type="ARBA" id="ARBA00022664"/>
    </source>
</evidence>
<dbReference type="CDD" id="cd12296">
    <property type="entry name" value="RRM1_Prp24"/>
    <property type="match status" value="1"/>
</dbReference>
<dbReference type="InterPro" id="IPR035979">
    <property type="entry name" value="RBD_domain_sf"/>
</dbReference>
<keyword evidence="13" id="KW-1185">Reference proteome</keyword>
<dbReference type="InterPro" id="IPR012677">
    <property type="entry name" value="Nucleotide-bd_a/b_plait_sf"/>
</dbReference>
<dbReference type="SUPFAM" id="SSF54928">
    <property type="entry name" value="RNA-binding domain, RBD"/>
    <property type="match status" value="3"/>
</dbReference>
<feature type="compositionally biased region" description="Polar residues" evidence="10">
    <location>
        <begin position="1"/>
        <end position="11"/>
    </location>
</feature>
<evidence type="ECO:0000256" key="6">
    <source>
        <dbReference type="ARBA" id="ARBA00023242"/>
    </source>
</evidence>
<dbReference type="GO" id="GO:0003729">
    <property type="term" value="F:mRNA binding"/>
    <property type="evidence" value="ECO:0007669"/>
    <property type="project" value="TreeGrafter"/>
</dbReference>
<dbReference type="GO" id="GO:0005688">
    <property type="term" value="C:U6 snRNP"/>
    <property type="evidence" value="ECO:0007669"/>
    <property type="project" value="UniProtKB-ARBA"/>
</dbReference>
<evidence type="ECO:0000256" key="10">
    <source>
        <dbReference type="SAM" id="MobiDB-lite"/>
    </source>
</evidence>
<feature type="region of interest" description="Disordered" evidence="10">
    <location>
        <begin position="1223"/>
        <end position="1315"/>
    </location>
</feature>
<feature type="compositionally biased region" description="Gly residues" evidence="10">
    <location>
        <begin position="1276"/>
        <end position="1295"/>
    </location>
</feature>
<protein>
    <recommendedName>
        <fullName evidence="8">U4/U6 snRNA-associated-splicing factor PRP24</fullName>
    </recommendedName>
</protein>
<dbReference type="Pfam" id="PF16842">
    <property type="entry name" value="RRM_occluded"/>
    <property type="match status" value="1"/>
</dbReference>
<dbReference type="PROSITE" id="PS50102">
    <property type="entry name" value="RRM"/>
    <property type="match status" value="4"/>
</dbReference>
<feature type="region of interest" description="Disordered" evidence="10">
    <location>
        <begin position="822"/>
        <end position="850"/>
    </location>
</feature>
<sequence length="1334" mass="148637">MDINSLLSPQDSPADETPPPLGTPQGGSNKRPRGPSKRTSSNLSQQSYTSASPQPRGQLPTPSGSYSSGSYYGLQSTAPPLPSPGVGVTSAPRMAHSTTSTLSADTRASPLGTKHEDRPAQRPMQRQSSGMDTLADLASMQQHHHHQPKRHSLNGLQDAPIYDRPHASSRNSSFSLPSLPRTLSTRSAKDFAMADAPVSPRVYTARSLSHADSEAISQLVQCLSENSYDYNSHVRLIDLLHKGFVDHAATSNDPNSYELLQDLRQARQTMDYKFPLGEELWVDWIDDEKLLARSTDERIAVMELCAKAVQEEPSSAVLWRLYGDYMYFLWTAAYEIDAPEAWTEEDRIIGKEVFKWEPMMEVWERGVAATQWRLNDSHLVWNRCIEIMMEDQQRYPTSDKVRNLTALFGERLTKPHATWEETFQMFSSFVSTYDNASYEETMTGTNKRAAQAKQQYALREPFELKIQQAARNRDKNAEWYAYTEYLDWEVRKKGVFSFHLINALYERATLRFATDATLWEDYVEFLIGETRAEVNLLPILERATRHCPWSGGLWSHRILALEAEGRVFQEIEEVKHKATSSGLLDVGGMEDLLRVYIAWCGFLRRRAFDYGNTTEDDLDIAEVGIHSALEHVREIGERKYGKDYKGDPQYRLERIHINFHTRSKNVDVAREVWRQLVPLRGDSYDFWYRYYIWEMIIWAKVAIPDDSTATTRLSTPRESTAVLKQALKRIATMDWPEQLTTMYLNHCEQHESVQEYRSAIITARKADKQIAQRRATEAAEAQAAAAQQQQQALDASINVAAQEESGSAKRKRDADATDLEEIAAKRSRGDDTRVDVPFGDASSSATSQLKRDREHTTIIVKNLPVEATETRVRQFFRDCGTINSINLVTEDGSQTATIEFETQEDAKFAQSRDGRDFDGSTIQISFGTATTLWVTNYPPEADERYLRDLFKDYGEIIEIRFPSLQKNTHRRFCYIQFLTAAQAEAASSALNGKKLDKQHTLRALISDPSRKDDRHGATYEGREVFIANLHFKTTEDELVELAQGYGTLEGVRIPRKVNNTSTGIAFIVYSNKEEAAAAAKALHGKEFKGRELRANISEPNAKGAKRHATTIISSASPEPGASAASPGSAHSANTAGTADDYRARTIALLNIPDTVNDARVRALVSQHGQLRKLILKPENGGAIVEFANVQDVGKASLALEGHEIVPGRTIRVGTVEELKREKGERKVDRIGGGPRKDVKKQRETGTASKMASNPPAAAAGMLGGGRVNRPGQAGARKGGNLGVKRGGIGLGGPRAGDGVHEPDTAAAGGGAAKSNADFKALFLKSQEGKDKMDE</sequence>
<comment type="subcellular location">
    <subcellularLocation>
        <location evidence="1">Nucleus</location>
    </subcellularLocation>
</comment>
<dbReference type="STRING" id="1168221.R7Z3Q9"/>
<dbReference type="GO" id="GO:0006397">
    <property type="term" value="P:mRNA processing"/>
    <property type="evidence" value="ECO:0007669"/>
    <property type="project" value="UniProtKB-KW"/>
</dbReference>
<dbReference type="PANTHER" id="PTHR48025">
    <property type="entry name" value="OS02G0815200 PROTEIN"/>
    <property type="match status" value="1"/>
</dbReference>
<dbReference type="CDD" id="cd12299">
    <property type="entry name" value="RRM4_Prp24"/>
    <property type="match status" value="1"/>
</dbReference>
<evidence type="ECO:0000256" key="7">
    <source>
        <dbReference type="ARBA" id="ARBA00093374"/>
    </source>
</evidence>
<name>R7Z3Q9_CONA1</name>
<keyword evidence="5" id="KW-0508">mRNA splicing</keyword>
<feature type="compositionally biased region" description="Basic and acidic residues" evidence="10">
    <location>
        <begin position="822"/>
        <end position="834"/>
    </location>
</feature>
<feature type="region of interest" description="Disordered" evidence="10">
    <location>
        <begin position="1"/>
        <end position="181"/>
    </location>
</feature>
<feature type="domain" description="RRM" evidence="11">
    <location>
        <begin position="1022"/>
        <end position="1099"/>
    </location>
</feature>
<dbReference type="HOGENOM" id="CLU_003925_0_0_1"/>
<dbReference type="Gene3D" id="1.25.40.10">
    <property type="entry name" value="Tetratricopeptide repeat domain"/>
    <property type="match status" value="2"/>
</dbReference>
<gene>
    <name evidence="12" type="ORF">W97_07809</name>
</gene>
<feature type="region of interest" description="Disordered" evidence="10">
    <location>
        <begin position="1114"/>
        <end position="1135"/>
    </location>
</feature>